<dbReference type="AlphaFoldDB" id="A0A3M7PGY3"/>
<dbReference type="EMBL" id="REGN01010882">
    <property type="protein sequence ID" value="RMZ98263.1"/>
    <property type="molecule type" value="Genomic_DNA"/>
</dbReference>
<name>A0A3M7PGY3_BRAPC</name>
<accession>A0A3M7PGY3</accession>
<evidence type="ECO:0000313" key="2">
    <source>
        <dbReference type="Proteomes" id="UP000276133"/>
    </source>
</evidence>
<reference evidence="1 2" key="1">
    <citation type="journal article" date="2018" name="Sci. Rep.">
        <title>Genomic signatures of local adaptation to the degree of environmental predictability in rotifers.</title>
        <authorList>
            <person name="Franch-Gras L."/>
            <person name="Hahn C."/>
            <person name="Garcia-Roger E.M."/>
            <person name="Carmona M.J."/>
            <person name="Serra M."/>
            <person name="Gomez A."/>
        </authorList>
    </citation>
    <scope>NUCLEOTIDE SEQUENCE [LARGE SCALE GENOMIC DNA]</scope>
    <source>
        <strain evidence="1">HYR1</strain>
    </source>
</reference>
<organism evidence="1 2">
    <name type="scientific">Brachionus plicatilis</name>
    <name type="common">Marine rotifer</name>
    <name type="synonym">Brachionus muelleri</name>
    <dbReference type="NCBI Taxonomy" id="10195"/>
    <lineage>
        <taxon>Eukaryota</taxon>
        <taxon>Metazoa</taxon>
        <taxon>Spiralia</taxon>
        <taxon>Gnathifera</taxon>
        <taxon>Rotifera</taxon>
        <taxon>Eurotatoria</taxon>
        <taxon>Monogononta</taxon>
        <taxon>Pseudotrocha</taxon>
        <taxon>Ploima</taxon>
        <taxon>Brachionidae</taxon>
        <taxon>Brachionus</taxon>
    </lineage>
</organism>
<proteinExistence type="predicted"/>
<comment type="caution">
    <text evidence="1">The sequence shown here is derived from an EMBL/GenBank/DDBJ whole genome shotgun (WGS) entry which is preliminary data.</text>
</comment>
<dbReference type="Proteomes" id="UP000276133">
    <property type="component" value="Unassembled WGS sequence"/>
</dbReference>
<evidence type="ECO:0000313" key="1">
    <source>
        <dbReference type="EMBL" id="RMZ98263.1"/>
    </source>
</evidence>
<feature type="non-terminal residue" evidence="1">
    <location>
        <position position="1"/>
    </location>
</feature>
<sequence>AFTVLQITKGPNPANRILIYLKKNISCTHLILIDINFLRIEQQRQVRILAEIGLNQLKPVYCLDLSKVNGCKGVNKILADFTTVVRTLYRFMDKTNEVEDEHFDYFFLKVVRLVFGLLGDQLVDNDEQTPTQLDHVTSLLFLPVGDQRGDKVAKGHQMVRVHTFCNEYFDCLESVSEQRAASALAFNTVQNSLEHFEPMKQLHIVPVTHQQLRLISAERSCQKSKSLTKHSNAFALYTPLTYLPLPYQTASENETGETLDGGVHELDIGCHGNQCQQKAGAAQTLHSLAHRHRLKHPHAHKADHYAANRLGRALQLHGCVRPHSQRRHTLIARFVQLFVS</sequence>
<protein>
    <submittedName>
        <fullName evidence="1">Uncharacterized protein</fullName>
    </submittedName>
</protein>
<gene>
    <name evidence="1" type="ORF">BpHYR1_041461</name>
</gene>
<keyword evidence="2" id="KW-1185">Reference proteome</keyword>